<feature type="region of interest" description="Disordered" evidence="1">
    <location>
        <begin position="802"/>
        <end position="824"/>
    </location>
</feature>
<keyword evidence="3" id="KW-1185">Reference proteome</keyword>
<evidence type="ECO:0008006" key="4">
    <source>
        <dbReference type="Google" id="ProtNLM"/>
    </source>
</evidence>
<reference evidence="2 3" key="1">
    <citation type="submission" date="2021-06" db="EMBL/GenBank/DDBJ databases">
        <authorList>
            <person name="Palmer J.M."/>
        </authorList>
    </citation>
    <scope>NUCLEOTIDE SEQUENCE [LARGE SCALE GENOMIC DNA]</scope>
    <source>
        <strain evidence="2 3">AS_MEX2019</strain>
        <tissue evidence="2">Muscle</tissue>
    </source>
</reference>
<feature type="region of interest" description="Disordered" evidence="1">
    <location>
        <begin position="837"/>
        <end position="877"/>
    </location>
</feature>
<dbReference type="EMBL" id="JAHRIP010085491">
    <property type="protein sequence ID" value="MEQ2314538.1"/>
    <property type="molecule type" value="Genomic_DNA"/>
</dbReference>
<protein>
    <recommendedName>
        <fullName evidence="4">C2H2-type domain-containing protein</fullName>
    </recommendedName>
</protein>
<name>A0ABV1AAS4_9TELE</name>
<feature type="compositionally biased region" description="Polar residues" evidence="1">
    <location>
        <begin position="812"/>
        <end position="822"/>
    </location>
</feature>
<dbReference type="Proteomes" id="UP001469553">
    <property type="component" value="Unassembled WGS sequence"/>
</dbReference>
<evidence type="ECO:0000313" key="3">
    <source>
        <dbReference type="Proteomes" id="UP001469553"/>
    </source>
</evidence>
<organism evidence="2 3">
    <name type="scientific">Ameca splendens</name>
    <dbReference type="NCBI Taxonomy" id="208324"/>
    <lineage>
        <taxon>Eukaryota</taxon>
        <taxon>Metazoa</taxon>
        <taxon>Chordata</taxon>
        <taxon>Craniata</taxon>
        <taxon>Vertebrata</taxon>
        <taxon>Euteleostomi</taxon>
        <taxon>Actinopterygii</taxon>
        <taxon>Neopterygii</taxon>
        <taxon>Teleostei</taxon>
        <taxon>Neoteleostei</taxon>
        <taxon>Acanthomorphata</taxon>
        <taxon>Ovalentaria</taxon>
        <taxon>Atherinomorphae</taxon>
        <taxon>Cyprinodontiformes</taxon>
        <taxon>Goodeidae</taxon>
        <taxon>Ameca</taxon>
    </lineage>
</organism>
<gene>
    <name evidence="2" type="ORF">AMECASPLE_013165</name>
</gene>
<accession>A0ABV1AAS4</accession>
<proteinExistence type="predicted"/>
<evidence type="ECO:0000256" key="1">
    <source>
        <dbReference type="SAM" id="MobiDB-lite"/>
    </source>
</evidence>
<comment type="caution">
    <text evidence="2">The sequence shown here is derived from an EMBL/GenBank/DDBJ whole genome shotgun (WGS) entry which is preliminary data.</text>
</comment>
<sequence>MANNLMVYYRHQLLPDCLLKSSLGSPVSCYESALQMTETNPKTTQVSFRLNRDLRTHMKASNMISKQKPVSILKRTVIPNAPAAKSAGMSGVLKESGTVSKKPSSCGAAGSKLLHKVYFSISTNSTTVSGSGCSGTNSRVVKVLPRTTVTSSAPAKMPKQPVKPINAPKIGPVKKLTGVNIEAHAHKRNSPPPTKTTMLASSMNEKLVKEASTSRSLVKIGLNQLIIVSCEEKQQVYCQLCSVRLRTSSHSTSLTHCCNYVKMKYPGWTADFSNLEEKLKTIVAHLAEIEKSLGSQKPQRMEVKKDLYQKLAALSEKEAVEELKAIVKQDPRVSSSTAEIVKTSLQMGPSICEVSSSDDGKQAQQKEILRFPGNNPSEEKSERLHQIRPLHVKDQDKIPQAAGLIQERLQPSISYKVDPVPGSNAEDFTETVKQDPFIPDSDAQHHHKVTVARLSPRMVPKADPLFPLERLRLKSASPSPDPPKAVSCRQTGEICNPQKRAAPVPRKQNGLTLDPEEVPKHDTAPGEHCKLQSHPITSLGRKARGCSNLSLFLQVSEVDTKQVIGIDSVWECQGICLETFFLCESCEETLSRCDICQHMASLDHQLKYMWKKHPDFLQMFWWQEDLPRVLKMNILQEVVWRLAVRGRVLKIDAKCIVLKQELHQFVRTAPFSEGLKMLQNIFNEGKPTVHLLFRATHQLMNAEGNAKSTVLEEMSIVGTTNVATEMVFSPVYMKSSSSKTNLLGCSVPNPGLNLAKGTKPDPFLKPEFTSAVSWPRSSGQKLDPESTPCTAVKKNLEVSIVGPTRKRPADASVQTLHKTSSPLKDLLPAKRTLITQKIKSESSSPTSVSPPIDPAAGPSLHAVKNEDSGPKQVKSSVDQDFSSELISHLKCSTSKRNHFSKSVKNGAKTNNPCATSSPEVPHTSWGSKIVNIKSESISHNWISNCQLVKATGKKTPPSNSLKAIKMLTSGLECKKELFTPGVDAASSANISSSEDFLKRSIADARTEDKLITAVATPADLCDLPNLQFFNAQKMCVSRGPSSCAATNYNSGRIPEPKRDPEADGAEVGQLSFNTIRNDQPNTIKPFFQGSY</sequence>
<evidence type="ECO:0000313" key="2">
    <source>
        <dbReference type="EMBL" id="MEQ2314538.1"/>
    </source>
</evidence>
<feature type="compositionally biased region" description="Low complexity" evidence="1">
    <location>
        <begin position="841"/>
        <end position="850"/>
    </location>
</feature>